<reference evidence="11" key="1">
    <citation type="journal article" date="2023" name="Mol. Biol. Evol.">
        <title>Third-Generation Sequencing Reveals the Adaptive Role of the Epigenome in Three Deep-Sea Polychaetes.</title>
        <authorList>
            <person name="Perez M."/>
            <person name="Aroh O."/>
            <person name="Sun Y."/>
            <person name="Lan Y."/>
            <person name="Juniper S.K."/>
            <person name="Young C.R."/>
            <person name="Angers B."/>
            <person name="Qian P.Y."/>
        </authorList>
    </citation>
    <scope>NUCLEOTIDE SEQUENCE</scope>
    <source>
        <strain evidence="11">P08H-3</strain>
    </source>
</reference>
<dbReference type="SMART" id="SM00561">
    <property type="entry name" value="MBT"/>
    <property type="match status" value="2"/>
</dbReference>
<dbReference type="Proteomes" id="UP001208570">
    <property type="component" value="Unassembled WGS sequence"/>
</dbReference>
<dbReference type="SUPFAM" id="SSF47769">
    <property type="entry name" value="SAM/Pointed domain"/>
    <property type="match status" value="1"/>
</dbReference>
<dbReference type="Gene3D" id="2.30.30.140">
    <property type="match status" value="2"/>
</dbReference>
<gene>
    <name evidence="11" type="ORF">LSH36_9g09052</name>
</gene>
<keyword evidence="6" id="KW-0804">Transcription</keyword>
<dbReference type="PROSITE" id="PS51079">
    <property type="entry name" value="MBT"/>
    <property type="match status" value="2"/>
</dbReference>
<keyword evidence="5" id="KW-0805">Transcription regulation</keyword>
<dbReference type="Pfam" id="PF00536">
    <property type="entry name" value="SAM_1"/>
    <property type="match status" value="1"/>
</dbReference>
<feature type="compositionally biased region" description="Polar residues" evidence="9">
    <location>
        <begin position="550"/>
        <end position="566"/>
    </location>
</feature>
<dbReference type="SMART" id="SM00454">
    <property type="entry name" value="SAM"/>
    <property type="match status" value="1"/>
</dbReference>
<sequence>MTSPGATGSLHHHEHPGIFNWTDYLTEHGGKPAPVTCFKQPAAPPPNNFCIGMKLEASDPRNLTSTCIATVVGMQGPRLRLRLDGSDNTNDFWRLVDSGDLHPIGYCEKNGGLLQPPLGFRMNPSSWPHYLQKILNGALLAPSSCFIKEPPTPQRNTFQVGMKLEAVDRKNPHLICPATIGAVNKDQIHVTFDGWRGAFDYWCRYDSRDLFPVGWCATSGHPLQPPGHKGSSNIKYSKGEQIMRSGNVAPSPLPVSNAQLTITTKPTSTNQNSPGSSHLSRSANQASPGSGHSPRTATHSASGSVQSLSTSSHGDTSLLHSPSTTVPELDSSSANITATVCIYVNPGCNCGSLLSPNKVSQLPLQFGPGTIHRVLREAVQALVDCSHNEKSVFTLLKEGSGKVIIQANYSNSIHAKRLPVVEKVSTFWNFIEGFLEDLSCCENLYSSQPLDGGCNKCAKAATPAKEDDQTSPQATSSTTSQHRTPPQTEKHEIRMEAPTRVEGSSHHPHKTQSKPPKRRWSSESTENQKVVTSTKVPKVHRRISAFEAEASSTTELKPSRPSNHPSHWSIDDVVRVISDTEPALSGFTDLFRIHEIDGKALLLLTSDMMMRYMGLKLGPALKLCHVIEKLKQRK</sequence>
<dbReference type="GO" id="GO:0042393">
    <property type="term" value="F:histone binding"/>
    <property type="evidence" value="ECO:0007669"/>
    <property type="project" value="TreeGrafter"/>
</dbReference>
<organism evidence="11 12">
    <name type="scientific">Paralvinella palmiformis</name>
    <dbReference type="NCBI Taxonomy" id="53620"/>
    <lineage>
        <taxon>Eukaryota</taxon>
        <taxon>Metazoa</taxon>
        <taxon>Spiralia</taxon>
        <taxon>Lophotrochozoa</taxon>
        <taxon>Annelida</taxon>
        <taxon>Polychaeta</taxon>
        <taxon>Sedentaria</taxon>
        <taxon>Canalipalpata</taxon>
        <taxon>Terebellida</taxon>
        <taxon>Terebelliformia</taxon>
        <taxon>Alvinellidae</taxon>
        <taxon>Paralvinella</taxon>
    </lineage>
</organism>
<dbReference type="InterPro" id="IPR050548">
    <property type="entry name" value="PcG_chromatin_remod_factors"/>
</dbReference>
<dbReference type="InterPro" id="IPR038348">
    <property type="entry name" value="SLED_sf"/>
</dbReference>
<dbReference type="Gene3D" id="1.10.150.50">
    <property type="entry name" value="Transcription Factor, Ets-1"/>
    <property type="match status" value="1"/>
</dbReference>
<comment type="similarity">
    <text evidence="2">Belongs to the SCM family.</text>
</comment>
<dbReference type="CDD" id="cd09578">
    <property type="entry name" value="SAM_Scm"/>
    <property type="match status" value="1"/>
</dbReference>
<dbReference type="CDD" id="cd20092">
    <property type="entry name" value="MBT_dScm-like_rpt2"/>
    <property type="match status" value="1"/>
</dbReference>
<evidence type="ECO:0000256" key="3">
    <source>
        <dbReference type="ARBA" id="ARBA00022491"/>
    </source>
</evidence>
<feature type="repeat" description="MBT" evidence="8">
    <location>
        <begin position="125"/>
        <end position="226"/>
    </location>
</feature>
<keyword evidence="7" id="KW-0539">Nucleus</keyword>
<dbReference type="GO" id="GO:0005634">
    <property type="term" value="C:nucleus"/>
    <property type="evidence" value="ECO:0007669"/>
    <property type="project" value="UniProtKB-SubCell"/>
</dbReference>
<feature type="repeat" description="MBT" evidence="8">
    <location>
        <begin position="19"/>
        <end position="117"/>
    </location>
</feature>
<dbReference type="CDD" id="cd20091">
    <property type="entry name" value="MBT_dScm-like_rpt1"/>
    <property type="match status" value="1"/>
</dbReference>
<dbReference type="InterPro" id="IPR021987">
    <property type="entry name" value="SLED"/>
</dbReference>
<dbReference type="PANTHER" id="PTHR12247">
    <property type="entry name" value="POLYCOMB GROUP PROTEIN"/>
    <property type="match status" value="1"/>
</dbReference>
<keyword evidence="12" id="KW-1185">Reference proteome</keyword>
<keyword evidence="4" id="KW-0677">Repeat</keyword>
<accession>A0AAD9KE17</accession>
<keyword evidence="3" id="KW-0678">Repressor</keyword>
<evidence type="ECO:0000256" key="4">
    <source>
        <dbReference type="ARBA" id="ARBA00022737"/>
    </source>
</evidence>
<dbReference type="Pfam" id="PF02820">
    <property type="entry name" value="MBT"/>
    <property type="match status" value="2"/>
</dbReference>
<feature type="domain" description="SAM" evidence="10">
    <location>
        <begin position="565"/>
        <end position="633"/>
    </location>
</feature>
<dbReference type="GO" id="GO:0003682">
    <property type="term" value="F:chromatin binding"/>
    <property type="evidence" value="ECO:0007669"/>
    <property type="project" value="TreeGrafter"/>
</dbReference>
<dbReference type="Gene3D" id="3.90.1150.190">
    <property type="entry name" value="SLED domain"/>
    <property type="match status" value="1"/>
</dbReference>
<dbReference type="Pfam" id="PF12140">
    <property type="entry name" value="SLED"/>
    <property type="match status" value="1"/>
</dbReference>
<feature type="compositionally biased region" description="Basic residues" evidence="9">
    <location>
        <begin position="506"/>
        <end position="519"/>
    </location>
</feature>
<dbReference type="EMBL" id="JAODUP010000009">
    <property type="protein sequence ID" value="KAK2169506.1"/>
    <property type="molecule type" value="Genomic_DNA"/>
</dbReference>
<dbReference type="PANTHER" id="PTHR12247:SF132">
    <property type="entry name" value="POLYCOMB PROTEIN SCM"/>
    <property type="match status" value="1"/>
</dbReference>
<feature type="compositionally biased region" description="Polar residues" evidence="9">
    <location>
        <begin position="522"/>
        <end position="535"/>
    </location>
</feature>
<evidence type="ECO:0000256" key="5">
    <source>
        <dbReference type="ARBA" id="ARBA00023015"/>
    </source>
</evidence>
<evidence type="ECO:0000256" key="2">
    <source>
        <dbReference type="ARBA" id="ARBA00008469"/>
    </source>
</evidence>
<proteinExistence type="inferred from homology"/>
<feature type="region of interest" description="Disordered" evidence="9">
    <location>
        <begin position="462"/>
        <end position="567"/>
    </location>
</feature>
<comment type="subcellular location">
    <subcellularLocation>
        <location evidence="1">Nucleus</location>
    </subcellularLocation>
</comment>
<protein>
    <recommendedName>
        <fullName evidence="10">SAM domain-containing protein</fullName>
    </recommendedName>
</protein>
<evidence type="ECO:0000256" key="8">
    <source>
        <dbReference type="PROSITE-ProRule" id="PRU00459"/>
    </source>
</evidence>
<evidence type="ECO:0000256" key="7">
    <source>
        <dbReference type="ARBA" id="ARBA00023242"/>
    </source>
</evidence>
<dbReference type="InterPro" id="IPR047531">
    <property type="entry name" value="SAM_Scm-like"/>
</dbReference>
<comment type="caution">
    <text evidence="11">The sequence shown here is derived from an EMBL/GenBank/DDBJ whole genome shotgun (WGS) entry which is preliminary data.</text>
</comment>
<dbReference type="InterPro" id="IPR001660">
    <property type="entry name" value="SAM"/>
</dbReference>
<evidence type="ECO:0000256" key="9">
    <source>
        <dbReference type="SAM" id="MobiDB-lite"/>
    </source>
</evidence>
<feature type="region of interest" description="Disordered" evidence="9">
    <location>
        <begin position="264"/>
        <end position="330"/>
    </location>
</feature>
<dbReference type="AlphaFoldDB" id="A0AAD9KE17"/>
<name>A0AAD9KE17_9ANNE</name>
<feature type="compositionally biased region" description="Basic and acidic residues" evidence="9">
    <location>
        <begin position="488"/>
        <end position="505"/>
    </location>
</feature>
<dbReference type="InterPro" id="IPR013761">
    <property type="entry name" value="SAM/pointed_sf"/>
</dbReference>
<evidence type="ECO:0000259" key="10">
    <source>
        <dbReference type="SMART" id="SM00454"/>
    </source>
</evidence>
<dbReference type="GO" id="GO:0045892">
    <property type="term" value="P:negative regulation of DNA-templated transcription"/>
    <property type="evidence" value="ECO:0007669"/>
    <property type="project" value="TreeGrafter"/>
</dbReference>
<evidence type="ECO:0000313" key="12">
    <source>
        <dbReference type="Proteomes" id="UP001208570"/>
    </source>
</evidence>
<feature type="compositionally biased region" description="Low complexity" evidence="9">
    <location>
        <begin position="470"/>
        <end position="481"/>
    </location>
</feature>
<dbReference type="InterPro" id="IPR004092">
    <property type="entry name" value="Mbt"/>
</dbReference>
<evidence type="ECO:0000256" key="6">
    <source>
        <dbReference type="ARBA" id="ARBA00023163"/>
    </source>
</evidence>
<evidence type="ECO:0000313" key="11">
    <source>
        <dbReference type="EMBL" id="KAK2169506.1"/>
    </source>
</evidence>
<dbReference type="FunFam" id="2.30.30.140:FF:000028">
    <property type="entry name" value="polycomb protein SCMH1 isoform X1"/>
    <property type="match status" value="1"/>
</dbReference>
<dbReference type="SUPFAM" id="SSF63748">
    <property type="entry name" value="Tudor/PWWP/MBT"/>
    <property type="match status" value="2"/>
</dbReference>
<evidence type="ECO:0000256" key="1">
    <source>
        <dbReference type="ARBA" id="ARBA00004123"/>
    </source>
</evidence>